<feature type="region of interest" description="Disordered" evidence="1">
    <location>
        <begin position="1"/>
        <end position="84"/>
    </location>
</feature>
<gene>
    <name evidence="2" type="ORF">ES319_D08G291800v1</name>
</gene>
<name>A0A5J5QJJ6_GOSBA</name>
<keyword evidence="3" id="KW-1185">Reference proteome</keyword>
<dbReference type="OrthoDB" id="685075at2759"/>
<dbReference type="PANTHER" id="PTHR37260">
    <property type="entry name" value="PHOSPHORELAY PROTEIN"/>
    <property type="match status" value="1"/>
</dbReference>
<dbReference type="EMBL" id="CM018222">
    <property type="protein sequence ID" value="KAB2019342.1"/>
    <property type="molecule type" value="Genomic_DNA"/>
</dbReference>
<feature type="compositionally biased region" description="Basic and acidic residues" evidence="1">
    <location>
        <begin position="196"/>
        <end position="206"/>
    </location>
</feature>
<sequence length="413" mass="44904">MMDAKALAKSKRAHSQHHSKKPHSVQKSKPPSPGVNEPSNSKKQTIKQIKEKAHQAQRISALPSNWNRYEEEFDSGSEDPTQTPDVIVPKSKGADFRHLLSEAQSQLQANPYSNNIPSLDDVFPGDFNQFVGSMLAVRGEGILSWTGNFVVDDSTTATPEASFLSLNLQALAEQLEKVDLSKRLFIEEDLLPPDLRSERSKVKNDQEPDQMQAAPDRKEAAKITEGSTPNDLPGSKAIDAILSNSGLDLMAEVQSVSISSQNSESSESRAPDNLNFTTDSNKKVPKFEAAAAEAKLDMLLNSFNETKLLDTSNLSSEKPSSIGSLKASNLDSLLDDLLQETSTTVNRGIDSSKTAAVNSTSEDLLDDLLQETSSKIVDAKLGSDNNVRSSSSSSQPVSKSKILNDFDSWLDTI</sequence>
<feature type="region of interest" description="Disordered" evidence="1">
    <location>
        <begin position="258"/>
        <end position="280"/>
    </location>
</feature>
<evidence type="ECO:0008006" key="4">
    <source>
        <dbReference type="Google" id="ProtNLM"/>
    </source>
</evidence>
<dbReference type="PANTHER" id="PTHR37260:SF2">
    <property type="entry name" value="PROTEIN ECERIFERUM 16"/>
    <property type="match status" value="1"/>
</dbReference>
<feature type="compositionally biased region" description="Polar residues" evidence="1">
    <location>
        <begin position="37"/>
        <end position="47"/>
    </location>
</feature>
<dbReference type="InterPro" id="IPR053342">
    <property type="entry name" value="Exosome_cofactor/PTGS_suppr"/>
</dbReference>
<reference evidence="3" key="1">
    <citation type="journal article" date="2020" name="Nat. Genet.">
        <title>Genomic diversifications of five Gossypium allopolyploid species and their impact on cotton improvement.</title>
        <authorList>
            <person name="Chen Z.J."/>
            <person name="Sreedasyam A."/>
            <person name="Ando A."/>
            <person name="Song Q."/>
            <person name="De Santiago L.M."/>
            <person name="Hulse-Kemp A.M."/>
            <person name="Ding M."/>
            <person name="Ye W."/>
            <person name="Kirkbride R.C."/>
            <person name="Jenkins J."/>
            <person name="Plott C."/>
            <person name="Lovell J."/>
            <person name="Lin Y.M."/>
            <person name="Vaughn R."/>
            <person name="Liu B."/>
            <person name="Simpson S."/>
            <person name="Scheffler B.E."/>
            <person name="Wen L."/>
            <person name="Saski C.A."/>
            <person name="Grover C.E."/>
            <person name="Hu G."/>
            <person name="Conover J.L."/>
            <person name="Carlson J.W."/>
            <person name="Shu S."/>
            <person name="Boston L.B."/>
            <person name="Williams M."/>
            <person name="Peterson D.G."/>
            <person name="McGee K."/>
            <person name="Jones D.C."/>
            <person name="Wendel J.F."/>
            <person name="Stelly D.M."/>
            <person name="Grimwood J."/>
            <person name="Schmutz J."/>
        </authorList>
    </citation>
    <scope>NUCLEOTIDE SEQUENCE [LARGE SCALE GENOMIC DNA]</scope>
    <source>
        <strain evidence="3">cv. 3-79</strain>
    </source>
</reference>
<accession>A0A5J5QJJ6</accession>
<dbReference type="AlphaFoldDB" id="A0A5J5QJJ6"/>
<dbReference type="Proteomes" id="UP000327439">
    <property type="component" value="Chromosome D08"/>
</dbReference>
<evidence type="ECO:0000313" key="2">
    <source>
        <dbReference type="EMBL" id="KAB2019342.1"/>
    </source>
</evidence>
<feature type="region of interest" description="Disordered" evidence="1">
    <location>
        <begin position="196"/>
        <end position="237"/>
    </location>
</feature>
<proteinExistence type="predicted"/>
<organism evidence="2 3">
    <name type="scientific">Gossypium barbadense</name>
    <name type="common">Sea Island cotton</name>
    <name type="synonym">Hibiscus barbadensis</name>
    <dbReference type="NCBI Taxonomy" id="3634"/>
    <lineage>
        <taxon>Eukaryota</taxon>
        <taxon>Viridiplantae</taxon>
        <taxon>Streptophyta</taxon>
        <taxon>Embryophyta</taxon>
        <taxon>Tracheophyta</taxon>
        <taxon>Spermatophyta</taxon>
        <taxon>Magnoliopsida</taxon>
        <taxon>eudicotyledons</taxon>
        <taxon>Gunneridae</taxon>
        <taxon>Pentapetalae</taxon>
        <taxon>rosids</taxon>
        <taxon>malvids</taxon>
        <taxon>Malvales</taxon>
        <taxon>Malvaceae</taxon>
        <taxon>Malvoideae</taxon>
        <taxon>Gossypium</taxon>
    </lineage>
</organism>
<protein>
    <recommendedName>
        <fullName evidence="4">Phosphorelay luxU</fullName>
    </recommendedName>
</protein>
<feature type="compositionally biased region" description="Basic residues" evidence="1">
    <location>
        <begin position="8"/>
        <end position="26"/>
    </location>
</feature>
<evidence type="ECO:0000313" key="3">
    <source>
        <dbReference type="Proteomes" id="UP000327439"/>
    </source>
</evidence>
<evidence type="ECO:0000256" key="1">
    <source>
        <dbReference type="SAM" id="MobiDB-lite"/>
    </source>
</evidence>